<keyword evidence="3" id="KW-1185">Reference proteome</keyword>
<organism evidence="2 3">
    <name type="scientific">Desulfobacula phenolica</name>
    <dbReference type="NCBI Taxonomy" id="90732"/>
    <lineage>
        <taxon>Bacteria</taxon>
        <taxon>Pseudomonadati</taxon>
        <taxon>Thermodesulfobacteriota</taxon>
        <taxon>Desulfobacteria</taxon>
        <taxon>Desulfobacterales</taxon>
        <taxon>Desulfobacteraceae</taxon>
        <taxon>Desulfobacula</taxon>
    </lineage>
</organism>
<dbReference type="SUPFAM" id="SSF52540">
    <property type="entry name" value="P-loop containing nucleoside triphosphate hydrolases"/>
    <property type="match status" value="1"/>
</dbReference>
<feature type="domain" description="UvrD-like helicase C-terminal" evidence="1">
    <location>
        <begin position="819"/>
        <end position="866"/>
    </location>
</feature>
<dbReference type="InterPro" id="IPR050534">
    <property type="entry name" value="Coronavir_polyprotein_1ab"/>
</dbReference>
<proteinExistence type="predicted"/>
<dbReference type="GO" id="GO:0043139">
    <property type="term" value="F:5'-3' DNA helicase activity"/>
    <property type="evidence" value="ECO:0007669"/>
    <property type="project" value="TreeGrafter"/>
</dbReference>
<dbReference type="Proteomes" id="UP000199608">
    <property type="component" value="Unassembled WGS sequence"/>
</dbReference>
<dbReference type="PANTHER" id="PTHR43788:SF8">
    <property type="entry name" value="DNA-BINDING PROTEIN SMUBP-2"/>
    <property type="match status" value="1"/>
</dbReference>
<dbReference type="RefSeq" id="WP_092231153.1">
    <property type="nucleotide sequence ID" value="NZ_FNLL01000003.1"/>
</dbReference>
<keyword evidence="2" id="KW-0547">Nucleotide-binding</keyword>
<dbReference type="Gene3D" id="3.40.50.300">
    <property type="entry name" value="P-loop containing nucleotide triphosphate hydrolases"/>
    <property type="match status" value="2"/>
</dbReference>
<sequence length="897" mass="104372">MNEIESHILNINKVICKNIDRFDATERGLLSQNILSQLRNFIEHISLKIYSKKQCIGITYENIRKANSYVKSKGKFKFLSRFHKLIQITASHYTLDEENSERLMLKYYEYLIRIKICVKSMFGLDVLGNLHSFPIQTDPNLKEYYEKIAQKIDQPKSIRPKSTYNDRYYIQKIKPFFVGFSIFYEVTFTRANDYTSKFDRIIAFTKLDISHNYAVKLSISNDSIHVLDKNMPIQIIDSWEVSIRPCELNNFADIFGKHPNIGGNKEYYELMKYLTVTGVNLVELINFNDSQFNSVKNLVTKTAKVSHFFTILRKCRNITKSQKSGCNIVSYLLFRLANKIIKKQYNNEPCERLSGLNLQYGCIPFDDMPFNSSLKNHNPKLSDLFNCIDSSGREHELFARLIKNNTEQKGQLYTPKKEITKFENIDNLIDTWNSSLYWKHKNRRLEKYKKHIFIKEYEEDTYHIVEELKSLSLNGIKNYTNSVNSWMQSSSYTIDCDEKAEALKKIFENSKVALIYGAAGTGKSTMINHISNFFSDENKLYLANTNPAVDNLKRKVKTANCTFQTIAKFLWRNNSDFDILFIDECSTVSNSDMHKILNKASFELLILVGDVFQIESILFGNWFNLAKSFVPSSSVFELTKPYRSNNDNLLNLWDKVRNLDNDILEHITRNHYSITLDESIFEHTENDEIILCLNYDGLYGINNINRFLQNSNSNISIVWGTHTYKINDPIIFNETNRFSPLIYNNLKGKIAKIEPLKDKIQFDIEIDKVINEFDAIGYDFELLENADNGNSVIRFFVNKYKSTDEDDTSSDAVVPFQVAYAVSIHKAQGLEYISVKVVITDEVEERISHNIFYTAITRAREKLRIYWTPETENKILKGLEKKFNGKDAALLKSKYSL</sequence>
<keyword evidence="2" id="KW-0067">ATP-binding</keyword>
<evidence type="ECO:0000259" key="1">
    <source>
        <dbReference type="Pfam" id="PF13538"/>
    </source>
</evidence>
<gene>
    <name evidence="2" type="ORF">SAMN04487931_1032</name>
</gene>
<dbReference type="InterPro" id="IPR027417">
    <property type="entry name" value="P-loop_NTPase"/>
</dbReference>
<dbReference type="CDD" id="cd18809">
    <property type="entry name" value="SF1_C_RecD"/>
    <property type="match status" value="1"/>
</dbReference>
<name>A0A1H2EC32_9BACT</name>
<reference evidence="3" key="1">
    <citation type="submission" date="2016-10" db="EMBL/GenBank/DDBJ databases">
        <authorList>
            <person name="Varghese N."/>
            <person name="Submissions S."/>
        </authorList>
    </citation>
    <scope>NUCLEOTIDE SEQUENCE [LARGE SCALE GENOMIC DNA]</scope>
    <source>
        <strain evidence="3">DSM 3384</strain>
    </source>
</reference>
<dbReference type="InterPro" id="IPR027785">
    <property type="entry name" value="UvrD-like_helicase_C"/>
</dbReference>
<evidence type="ECO:0000313" key="2">
    <source>
        <dbReference type="EMBL" id="SDT92672.1"/>
    </source>
</evidence>
<dbReference type="Pfam" id="PF13604">
    <property type="entry name" value="AAA_30"/>
    <property type="match status" value="1"/>
</dbReference>
<accession>A0A1H2EC32</accession>
<evidence type="ECO:0000313" key="3">
    <source>
        <dbReference type="Proteomes" id="UP000199608"/>
    </source>
</evidence>
<protein>
    <submittedName>
        <fullName evidence="2">UvrD-like helicase C-terminal domain-containing protein</fullName>
    </submittedName>
</protein>
<keyword evidence="2" id="KW-0378">Hydrolase</keyword>
<dbReference type="PANTHER" id="PTHR43788">
    <property type="entry name" value="DNA2/NAM7 HELICASE FAMILY MEMBER"/>
    <property type="match status" value="1"/>
</dbReference>
<keyword evidence="2" id="KW-0347">Helicase</keyword>
<dbReference type="EMBL" id="FNLL01000003">
    <property type="protein sequence ID" value="SDT92672.1"/>
    <property type="molecule type" value="Genomic_DNA"/>
</dbReference>
<dbReference type="Pfam" id="PF13538">
    <property type="entry name" value="UvrD_C_2"/>
    <property type="match status" value="1"/>
</dbReference>
<dbReference type="AlphaFoldDB" id="A0A1H2EC32"/>